<accession>A0ACB9ZVD4</accession>
<name>A0ACB9ZVD4_CATRO</name>
<keyword evidence="2" id="KW-1185">Reference proteome</keyword>
<gene>
    <name evidence="1" type="ORF">M9H77_29496</name>
</gene>
<sequence>MEMFSFENKWSTIGLIHHGKGWKQRANKRIINLSLKEICIVSVMLVAMDSMLMVGRTMEMETSLLEDMLKLVALLPRSSEIQSFVGSIHPPLPFFPILTSNANCYISLKVLEHSTSSLSAYDHPSD</sequence>
<evidence type="ECO:0000313" key="2">
    <source>
        <dbReference type="Proteomes" id="UP001060085"/>
    </source>
</evidence>
<dbReference type="EMBL" id="CM044707">
    <property type="protein sequence ID" value="KAI5652309.1"/>
    <property type="molecule type" value="Genomic_DNA"/>
</dbReference>
<protein>
    <submittedName>
        <fullName evidence="1">Uncharacterized protein</fullName>
    </submittedName>
</protein>
<comment type="caution">
    <text evidence="1">The sequence shown here is derived from an EMBL/GenBank/DDBJ whole genome shotgun (WGS) entry which is preliminary data.</text>
</comment>
<proteinExistence type="predicted"/>
<organism evidence="1 2">
    <name type="scientific">Catharanthus roseus</name>
    <name type="common">Madagascar periwinkle</name>
    <name type="synonym">Vinca rosea</name>
    <dbReference type="NCBI Taxonomy" id="4058"/>
    <lineage>
        <taxon>Eukaryota</taxon>
        <taxon>Viridiplantae</taxon>
        <taxon>Streptophyta</taxon>
        <taxon>Embryophyta</taxon>
        <taxon>Tracheophyta</taxon>
        <taxon>Spermatophyta</taxon>
        <taxon>Magnoliopsida</taxon>
        <taxon>eudicotyledons</taxon>
        <taxon>Gunneridae</taxon>
        <taxon>Pentapetalae</taxon>
        <taxon>asterids</taxon>
        <taxon>lamiids</taxon>
        <taxon>Gentianales</taxon>
        <taxon>Apocynaceae</taxon>
        <taxon>Rauvolfioideae</taxon>
        <taxon>Vinceae</taxon>
        <taxon>Catharanthinae</taxon>
        <taxon>Catharanthus</taxon>
    </lineage>
</organism>
<reference evidence="2" key="1">
    <citation type="journal article" date="2023" name="Nat. Plants">
        <title>Single-cell RNA sequencing provides a high-resolution roadmap for understanding the multicellular compartmentation of specialized metabolism.</title>
        <authorList>
            <person name="Sun S."/>
            <person name="Shen X."/>
            <person name="Li Y."/>
            <person name="Li Y."/>
            <person name="Wang S."/>
            <person name="Li R."/>
            <person name="Zhang H."/>
            <person name="Shen G."/>
            <person name="Guo B."/>
            <person name="Wei J."/>
            <person name="Xu J."/>
            <person name="St-Pierre B."/>
            <person name="Chen S."/>
            <person name="Sun C."/>
        </authorList>
    </citation>
    <scope>NUCLEOTIDE SEQUENCE [LARGE SCALE GENOMIC DNA]</scope>
</reference>
<evidence type="ECO:0000313" key="1">
    <source>
        <dbReference type="EMBL" id="KAI5652309.1"/>
    </source>
</evidence>
<dbReference type="Proteomes" id="UP001060085">
    <property type="component" value="Linkage Group LG07"/>
</dbReference>